<feature type="transmembrane region" description="Helical" evidence="9">
    <location>
        <begin position="263"/>
        <end position="283"/>
    </location>
</feature>
<dbReference type="GO" id="GO:0005886">
    <property type="term" value="C:plasma membrane"/>
    <property type="evidence" value="ECO:0007669"/>
    <property type="project" value="UniProtKB-SubCell"/>
</dbReference>
<feature type="transmembrane region" description="Helical" evidence="9">
    <location>
        <begin position="113"/>
        <end position="141"/>
    </location>
</feature>
<keyword evidence="6 9" id="KW-0472">Membrane</keyword>
<gene>
    <name evidence="11" type="ORF">BV898_00450</name>
</gene>
<evidence type="ECO:0000256" key="8">
    <source>
        <dbReference type="ARBA" id="ARBA00023224"/>
    </source>
</evidence>
<keyword evidence="5" id="KW-0297">G-protein coupled receptor</keyword>
<dbReference type="PANTHER" id="PTHR24228">
    <property type="entry name" value="B2 BRADYKININ RECEPTOR/ANGIOTENSIN II RECEPTOR"/>
    <property type="match status" value="1"/>
</dbReference>
<protein>
    <recommendedName>
        <fullName evidence="10">G-protein coupled receptors family 1 profile domain-containing protein</fullName>
    </recommendedName>
</protein>
<dbReference type="Pfam" id="PF00001">
    <property type="entry name" value="7tm_1"/>
    <property type="match status" value="1"/>
</dbReference>
<evidence type="ECO:0000313" key="12">
    <source>
        <dbReference type="Proteomes" id="UP000192578"/>
    </source>
</evidence>
<feature type="transmembrane region" description="Helical" evidence="9">
    <location>
        <begin position="198"/>
        <end position="223"/>
    </location>
</feature>
<dbReference type="Proteomes" id="UP000192578">
    <property type="component" value="Unassembled WGS sequence"/>
</dbReference>
<dbReference type="SUPFAM" id="SSF81321">
    <property type="entry name" value="Family A G protein-coupled receptor-like"/>
    <property type="match status" value="1"/>
</dbReference>
<accession>A0A1W0XDJ1</accession>
<evidence type="ECO:0000256" key="9">
    <source>
        <dbReference type="SAM" id="Phobius"/>
    </source>
</evidence>
<feature type="transmembrane region" description="Helical" evidence="9">
    <location>
        <begin position="38"/>
        <end position="59"/>
    </location>
</feature>
<keyword evidence="12" id="KW-1185">Reference proteome</keyword>
<evidence type="ECO:0000256" key="5">
    <source>
        <dbReference type="ARBA" id="ARBA00023040"/>
    </source>
</evidence>
<dbReference type="InterPro" id="IPR000276">
    <property type="entry name" value="GPCR_Rhodpsn"/>
</dbReference>
<keyword evidence="4 9" id="KW-1133">Transmembrane helix</keyword>
<dbReference type="CDD" id="cd00637">
    <property type="entry name" value="7tm_classA_rhodopsin-like"/>
    <property type="match status" value="1"/>
</dbReference>
<comment type="caution">
    <text evidence="11">The sequence shown here is derived from an EMBL/GenBank/DDBJ whole genome shotgun (WGS) entry which is preliminary data.</text>
</comment>
<keyword evidence="2" id="KW-1003">Cell membrane</keyword>
<evidence type="ECO:0000256" key="1">
    <source>
        <dbReference type="ARBA" id="ARBA00004651"/>
    </source>
</evidence>
<name>A0A1W0XDJ1_HYPEX</name>
<feature type="transmembrane region" description="Helical" evidence="9">
    <location>
        <begin position="153"/>
        <end position="178"/>
    </location>
</feature>
<dbReference type="Gene3D" id="1.20.1070.10">
    <property type="entry name" value="Rhodopsin 7-helix transmembrane proteins"/>
    <property type="match status" value="1"/>
</dbReference>
<dbReference type="PANTHER" id="PTHR24228:SF59">
    <property type="entry name" value="NEUROPEPTIDE RECEPTOR 15"/>
    <property type="match status" value="1"/>
</dbReference>
<evidence type="ECO:0000256" key="6">
    <source>
        <dbReference type="ARBA" id="ARBA00023136"/>
    </source>
</evidence>
<dbReference type="AlphaFoldDB" id="A0A1W0XDJ1"/>
<evidence type="ECO:0000313" key="11">
    <source>
        <dbReference type="EMBL" id="OQV25510.1"/>
    </source>
</evidence>
<dbReference type="OrthoDB" id="9445642at2759"/>
<dbReference type="PROSITE" id="PS50262">
    <property type="entry name" value="G_PROTEIN_RECEP_F1_2"/>
    <property type="match status" value="1"/>
</dbReference>
<evidence type="ECO:0000256" key="7">
    <source>
        <dbReference type="ARBA" id="ARBA00023170"/>
    </source>
</evidence>
<keyword evidence="7" id="KW-0675">Receptor</keyword>
<evidence type="ECO:0000256" key="2">
    <source>
        <dbReference type="ARBA" id="ARBA00022475"/>
    </source>
</evidence>
<evidence type="ECO:0000259" key="10">
    <source>
        <dbReference type="PROSITE" id="PS50262"/>
    </source>
</evidence>
<evidence type="ECO:0000256" key="4">
    <source>
        <dbReference type="ARBA" id="ARBA00022989"/>
    </source>
</evidence>
<keyword evidence="3 9" id="KW-0812">Transmembrane</keyword>
<comment type="subcellular location">
    <subcellularLocation>
        <location evidence="1">Cell membrane</location>
        <topology evidence="1">Multi-pass membrane protein</topology>
    </subcellularLocation>
</comment>
<feature type="transmembrane region" description="Helical" evidence="9">
    <location>
        <begin position="71"/>
        <end position="93"/>
    </location>
</feature>
<organism evidence="11 12">
    <name type="scientific">Hypsibius exemplaris</name>
    <name type="common">Freshwater tardigrade</name>
    <dbReference type="NCBI Taxonomy" id="2072580"/>
    <lineage>
        <taxon>Eukaryota</taxon>
        <taxon>Metazoa</taxon>
        <taxon>Ecdysozoa</taxon>
        <taxon>Tardigrada</taxon>
        <taxon>Eutardigrada</taxon>
        <taxon>Parachela</taxon>
        <taxon>Hypsibioidea</taxon>
        <taxon>Hypsibiidae</taxon>
        <taxon>Hypsibius</taxon>
    </lineage>
</organism>
<reference evidence="12" key="1">
    <citation type="submission" date="2017-01" db="EMBL/GenBank/DDBJ databases">
        <title>Comparative genomics of anhydrobiosis in the tardigrade Hypsibius dujardini.</title>
        <authorList>
            <person name="Yoshida Y."/>
            <person name="Koutsovoulos G."/>
            <person name="Laetsch D."/>
            <person name="Stevens L."/>
            <person name="Kumar S."/>
            <person name="Horikawa D."/>
            <person name="Ishino K."/>
            <person name="Komine S."/>
            <person name="Tomita M."/>
            <person name="Blaxter M."/>
            <person name="Arakawa K."/>
        </authorList>
    </citation>
    <scope>NUCLEOTIDE SEQUENCE [LARGE SCALE GENOMIC DNA]</scope>
    <source>
        <strain evidence="12">Z151</strain>
    </source>
</reference>
<proteinExistence type="predicted"/>
<sequence length="358" mass="39334">MNNGSLVPIMNRSIDALFTANLTAQEAPIDPVLICWKVLTGIFCLFGALSNVFVLIVLIKSPTLRRGAGLLIAHLLTCHVFMCSIGQPVYIHFVWAHASNNPNPDNSNFCPYYAPFLVTIGILVNWSEAALAFNRFVAVFFPTKYVVLNRTIVHYSVLFVCWSCTLAVSLPPALGAFGSYELTSLGTCGVHYTLSTSVAFGLTFLNSYVPLIILTAGTVIILAKFTATHFGQSTAIIRPQLEQNAAGPPAARTSERRKRASRMLLASFVLSLACQFPLNVVVLTGTQFRFPKETLWIRTLSTLEFAITPILFLTMNRDYHDKALALIRQWTCVQPSGQPPLVLLTGKSQSPSNLIYEG</sequence>
<dbReference type="InterPro" id="IPR017452">
    <property type="entry name" value="GPCR_Rhodpsn_7TM"/>
</dbReference>
<feature type="domain" description="G-protein coupled receptors family 1 profile" evidence="10">
    <location>
        <begin position="50"/>
        <end position="312"/>
    </location>
</feature>
<dbReference type="GO" id="GO:0004930">
    <property type="term" value="F:G protein-coupled receptor activity"/>
    <property type="evidence" value="ECO:0007669"/>
    <property type="project" value="UniProtKB-KW"/>
</dbReference>
<evidence type="ECO:0000256" key="3">
    <source>
        <dbReference type="ARBA" id="ARBA00022692"/>
    </source>
</evidence>
<dbReference type="EMBL" id="MTYJ01000002">
    <property type="protein sequence ID" value="OQV25510.1"/>
    <property type="molecule type" value="Genomic_DNA"/>
</dbReference>
<keyword evidence="8" id="KW-0807">Transducer</keyword>
<feature type="transmembrane region" description="Helical" evidence="9">
    <location>
        <begin position="295"/>
        <end position="314"/>
    </location>
</feature>